<dbReference type="InterPro" id="IPR020846">
    <property type="entry name" value="MFS_dom"/>
</dbReference>
<dbReference type="InterPro" id="IPR011701">
    <property type="entry name" value="MFS"/>
</dbReference>
<dbReference type="InterPro" id="IPR036259">
    <property type="entry name" value="MFS_trans_sf"/>
</dbReference>
<dbReference type="PANTHER" id="PTHR43124">
    <property type="entry name" value="PURINE EFFLUX PUMP PBUE"/>
    <property type="match status" value="1"/>
</dbReference>
<dbReference type="InterPro" id="IPR001958">
    <property type="entry name" value="Tet-R_TetA/multi-R_MdtG-like"/>
</dbReference>
<evidence type="ECO:0000313" key="8">
    <source>
        <dbReference type="EMBL" id="MCL9815592.1"/>
    </source>
</evidence>
<dbReference type="Proteomes" id="UP001203207">
    <property type="component" value="Unassembled WGS sequence"/>
</dbReference>
<dbReference type="EMBL" id="JAKRVX010000001">
    <property type="protein sequence ID" value="MCL9815592.1"/>
    <property type="molecule type" value="Genomic_DNA"/>
</dbReference>
<evidence type="ECO:0000313" key="9">
    <source>
        <dbReference type="Proteomes" id="UP001203207"/>
    </source>
</evidence>
<keyword evidence="3 6" id="KW-0812">Transmembrane</keyword>
<reference evidence="8" key="1">
    <citation type="journal article" date="2022" name="Syst. Appl. Microbiol.">
        <title>Natronocalculus amylovorans gen. nov., sp. nov., and Natranaeroarchaeum aerophilus sp. nov., dominant culturable amylolytic natronoarchaea from hypersaline soda lakes in southwestern Siberia.</title>
        <authorList>
            <person name="Sorokin D.Y."/>
            <person name="Elcheninov A.G."/>
            <person name="Khizhniak T.V."/>
            <person name="Koenen M."/>
            <person name="Bale N.J."/>
            <person name="Damste J.S.S."/>
            <person name="Kublanov I.V."/>
        </authorList>
    </citation>
    <scope>NUCLEOTIDE SEQUENCE</scope>
    <source>
        <strain evidence="8">AArc-St2</strain>
    </source>
</reference>
<dbReference type="PANTHER" id="PTHR43124:SF3">
    <property type="entry name" value="CHLORAMPHENICOL EFFLUX PUMP RV0191"/>
    <property type="match status" value="1"/>
</dbReference>
<evidence type="ECO:0000259" key="7">
    <source>
        <dbReference type="PROSITE" id="PS50850"/>
    </source>
</evidence>
<feature type="transmembrane region" description="Helical" evidence="6">
    <location>
        <begin position="20"/>
        <end position="40"/>
    </location>
</feature>
<proteinExistence type="predicted"/>
<feature type="transmembrane region" description="Helical" evidence="6">
    <location>
        <begin position="83"/>
        <end position="104"/>
    </location>
</feature>
<evidence type="ECO:0000256" key="6">
    <source>
        <dbReference type="SAM" id="Phobius"/>
    </source>
</evidence>
<dbReference type="GO" id="GO:0022857">
    <property type="term" value="F:transmembrane transporter activity"/>
    <property type="evidence" value="ECO:0007669"/>
    <property type="project" value="InterPro"/>
</dbReference>
<evidence type="ECO:0000256" key="4">
    <source>
        <dbReference type="ARBA" id="ARBA00022989"/>
    </source>
</evidence>
<feature type="domain" description="Major facilitator superfamily (MFS) profile" evidence="7">
    <location>
        <begin position="22"/>
        <end position="401"/>
    </location>
</feature>
<name>A0AAE3K6U6_9EURY</name>
<organism evidence="8 9">
    <name type="scientific">Natronocalculus amylovorans</name>
    <dbReference type="NCBI Taxonomy" id="2917812"/>
    <lineage>
        <taxon>Archaea</taxon>
        <taxon>Methanobacteriati</taxon>
        <taxon>Methanobacteriota</taxon>
        <taxon>Stenosarchaea group</taxon>
        <taxon>Halobacteria</taxon>
        <taxon>Halobacteriales</taxon>
        <taxon>Haloferacaceae</taxon>
        <taxon>Natronocalculus</taxon>
    </lineage>
</organism>
<feature type="transmembrane region" description="Helical" evidence="6">
    <location>
        <begin position="111"/>
        <end position="129"/>
    </location>
</feature>
<keyword evidence="9" id="KW-1185">Reference proteome</keyword>
<protein>
    <submittedName>
        <fullName evidence="8">MFS transporter</fullName>
    </submittedName>
</protein>
<keyword evidence="5 6" id="KW-0472">Membrane</keyword>
<feature type="transmembrane region" description="Helical" evidence="6">
    <location>
        <begin position="380"/>
        <end position="398"/>
    </location>
</feature>
<feature type="transmembrane region" description="Helical" evidence="6">
    <location>
        <begin position="166"/>
        <end position="195"/>
    </location>
</feature>
<accession>A0AAE3K6U6</accession>
<dbReference type="SUPFAM" id="SSF103473">
    <property type="entry name" value="MFS general substrate transporter"/>
    <property type="match status" value="1"/>
</dbReference>
<feature type="transmembrane region" description="Helical" evidence="6">
    <location>
        <begin position="225"/>
        <end position="248"/>
    </location>
</feature>
<dbReference type="GO" id="GO:0005886">
    <property type="term" value="C:plasma membrane"/>
    <property type="evidence" value="ECO:0007669"/>
    <property type="project" value="UniProtKB-SubCell"/>
</dbReference>
<dbReference type="Pfam" id="PF07690">
    <property type="entry name" value="MFS_1"/>
    <property type="match status" value="1"/>
</dbReference>
<feature type="transmembrane region" description="Helical" evidence="6">
    <location>
        <begin position="316"/>
        <end position="338"/>
    </location>
</feature>
<reference evidence="8" key="2">
    <citation type="submission" date="2022-02" db="EMBL/GenBank/DDBJ databases">
        <authorList>
            <person name="Elcheninov A.G."/>
            <person name="Sorokin D.Y."/>
            <person name="Kublanov I.V."/>
        </authorList>
    </citation>
    <scope>NUCLEOTIDE SEQUENCE</scope>
    <source>
        <strain evidence="8">AArc-St2</strain>
    </source>
</reference>
<dbReference type="PRINTS" id="PR01035">
    <property type="entry name" value="TCRTETA"/>
</dbReference>
<gene>
    <name evidence="8" type="ORF">AArcSt2_01400</name>
</gene>
<keyword evidence="4 6" id="KW-1133">Transmembrane helix</keyword>
<dbReference type="Gene3D" id="1.20.1250.20">
    <property type="entry name" value="MFS general substrate transporter like domains"/>
    <property type="match status" value="2"/>
</dbReference>
<dbReference type="PROSITE" id="PS50850">
    <property type="entry name" value="MFS"/>
    <property type="match status" value="1"/>
</dbReference>
<evidence type="ECO:0000256" key="3">
    <source>
        <dbReference type="ARBA" id="ARBA00022692"/>
    </source>
</evidence>
<comment type="subcellular location">
    <subcellularLocation>
        <location evidence="1">Cell membrane</location>
        <topology evidence="1">Multi-pass membrane protein</topology>
    </subcellularLocation>
</comment>
<feature type="transmembrane region" description="Helical" evidence="6">
    <location>
        <begin position="52"/>
        <end position="71"/>
    </location>
</feature>
<feature type="transmembrane region" description="Helical" evidence="6">
    <location>
        <begin position="292"/>
        <end position="310"/>
    </location>
</feature>
<evidence type="ECO:0000256" key="1">
    <source>
        <dbReference type="ARBA" id="ARBA00004651"/>
    </source>
</evidence>
<dbReference type="AlphaFoldDB" id="A0AAE3K6U6"/>
<feature type="transmembrane region" description="Helical" evidence="6">
    <location>
        <begin position="350"/>
        <end position="368"/>
    </location>
</feature>
<dbReference type="InterPro" id="IPR050189">
    <property type="entry name" value="MFS_Efflux_Transporters"/>
</dbReference>
<comment type="caution">
    <text evidence="8">The sequence shown here is derived from an EMBL/GenBank/DDBJ whole genome shotgun (WGS) entry which is preliminary data.</text>
</comment>
<evidence type="ECO:0000256" key="5">
    <source>
        <dbReference type="ARBA" id="ARBA00023136"/>
    </source>
</evidence>
<sequence length="401" mass="41939">MQYLSTLSNGFRELLSDGRGGILVAVAAGWFLSMGARMIYPVLLPHIRSAYGLDLTTAGLLLTVLFLLYGLGQLPGGMLADRFGERLILTLSTLVSAATLALVVTASSTPVLFLATALFGFGLALYAVARYTLLASIYPDQIGAANGVASAAADAGQSLLPPLGGLIAAVVAWQFGLAFAIPLFLCIAIAIWLMVPPRSSAETSSSGSLSKKDIQILSGELRTKAVVRGTVALLLGVCLWQAFTGFYPTYLIEIKGFSETLAGTLFGIFFLLGVLVQPLSGGAYDRFGIQKTLAVIMLLAAVGLALLPFVDHVAPLVVITIFCSSLLGFATVSQSYLISSLSDTAQGTGFGLLRTISFTVGSASPVVFGAIADRGYFDQGFMLLAVFAVTIALIAQLVPEQ</sequence>
<keyword evidence="2" id="KW-1003">Cell membrane</keyword>
<dbReference type="RefSeq" id="WP_250582426.1">
    <property type="nucleotide sequence ID" value="NZ_JAKRVX010000001.1"/>
</dbReference>
<evidence type="ECO:0000256" key="2">
    <source>
        <dbReference type="ARBA" id="ARBA00022475"/>
    </source>
</evidence>
<feature type="transmembrane region" description="Helical" evidence="6">
    <location>
        <begin position="260"/>
        <end position="280"/>
    </location>
</feature>